<organism evidence="6 7">
    <name type="scientific">Speluncibacter jeojiensis</name>
    <dbReference type="NCBI Taxonomy" id="2710754"/>
    <lineage>
        <taxon>Bacteria</taxon>
        <taxon>Bacillati</taxon>
        <taxon>Actinomycetota</taxon>
        <taxon>Actinomycetes</taxon>
        <taxon>Mycobacteriales</taxon>
        <taxon>Speluncibacteraceae</taxon>
        <taxon>Speluncibacter</taxon>
    </lineage>
</organism>
<feature type="signal peptide" evidence="5">
    <location>
        <begin position="1"/>
        <end position="21"/>
    </location>
</feature>
<keyword evidence="4" id="KW-0500">Molybdenum</keyword>
<comment type="caution">
    <text evidence="6">The sequence shown here is derived from an EMBL/GenBank/DDBJ whole genome shotgun (WGS) entry which is preliminary data.</text>
</comment>
<dbReference type="EMBL" id="JANRHA010000009">
    <property type="protein sequence ID" value="MDG3015637.1"/>
    <property type="molecule type" value="Genomic_DNA"/>
</dbReference>
<sequence>MPVRRIPIVIVAAAAIAALTAGCGSSDNGAGTGATSGTAAAPTGTVQVFAAASLQEAFTTLAGQFEHQHPGTHVKLNFGASSALALQINQGAPADVFASAAPVNMDQVTETGAASAPTTFARNVMEIAVPPTDPAHVTTVADLARPGVKVALCQPQVPCGVNAQKVFDNARVKVTPVTLESDVKSTLTKVELGEVDAGVVYVTDVRAAGAKVEGVAIPADVNASTAYPIATMTKAPNATGAAAFRDYVLSPAGRQVLVADGFEQP</sequence>
<keyword evidence="7" id="KW-1185">Reference proteome</keyword>
<keyword evidence="2 4" id="KW-0479">Metal-binding</keyword>
<dbReference type="InterPro" id="IPR050682">
    <property type="entry name" value="ModA/WtpA"/>
</dbReference>
<dbReference type="PROSITE" id="PS51257">
    <property type="entry name" value="PROKAR_LIPOPROTEIN"/>
    <property type="match status" value="1"/>
</dbReference>
<evidence type="ECO:0000256" key="1">
    <source>
        <dbReference type="ARBA" id="ARBA00009175"/>
    </source>
</evidence>
<feature type="binding site" evidence="4">
    <location>
        <position position="81"/>
    </location>
    <ligand>
        <name>molybdate</name>
        <dbReference type="ChEBI" id="CHEBI:36264"/>
    </ligand>
</feature>
<evidence type="ECO:0000256" key="5">
    <source>
        <dbReference type="SAM" id="SignalP"/>
    </source>
</evidence>
<dbReference type="Gene3D" id="3.40.190.10">
    <property type="entry name" value="Periplasmic binding protein-like II"/>
    <property type="match status" value="2"/>
</dbReference>
<gene>
    <name evidence="6" type="primary">modA</name>
    <name evidence="6" type="ORF">NVS88_13835</name>
</gene>
<dbReference type="GO" id="GO:0030973">
    <property type="term" value="F:molybdate ion binding"/>
    <property type="evidence" value="ECO:0007669"/>
    <property type="project" value="TreeGrafter"/>
</dbReference>
<dbReference type="PANTHER" id="PTHR30632">
    <property type="entry name" value="MOLYBDATE-BINDING PERIPLASMIC PROTEIN"/>
    <property type="match status" value="1"/>
</dbReference>
<feature type="binding site" evidence="4">
    <location>
        <position position="183"/>
    </location>
    <ligand>
        <name>molybdate</name>
        <dbReference type="ChEBI" id="CHEBI:36264"/>
    </ligand>
</feature>
<dbReference type="PANTHER" id="PTHR30632:SF0">
    <property type="entry name" value="SULFATE-BINDING PROTEIN"/>
    <property type="match status" value="1"/>
</dbReference>
<protein>
    <submittedName>
        <fullName evidence="6">Molybdate ABC transporter substrate-binding protein</fullName>
    </submittedName>
</protein>
<evidence type="ECO:0000313" key="7">
    <source>
        <dbReference type="Proteomes" id="UP001152755"/>
    </source>
</evidence>
<comment type="similarity">
    <text evidence="1">Belongs to the bacterial solute-binding protein ModA family.</text>
</comment>
<dbReference type="PIRSF" id="PIRSF004846">
    <property type="entry name" value="ModA"/>
    <property type="match status" value="1"/>
</dbReference>
<name>A0A9X4REV9_9ACTN</name>
<dbReference type="Pfam" id="PF13531">
    <property type="entry name" value="SBP_bac_11"/>
    <property type="match status" value="1"/>
</dbReference>
<evidence type="ECO:0000313" key="6">
    <source>
        <dbReference type="EMBL" id="MDG3015637.1"/>
    </source>
</evidence>
<evidence type="ECO:0000256" key="4">
    <source>
        <dbReference type="PIRSR" id="PIRSR004846-1"/>
    </source>
</evidence>
<feature type="chain" id="PRO_5040892870" evidence="5">
    <location>
        <begin position="22"/>
        <end position="265"/>
    </location>
</feature>
<proteinExistence type="inferred from homology"/>
<evidence type="ECO:0000256" key="3">
    <source>
        <dbReference type="ARBA" id="ARBA00022729"/>
    </source>
</evidence>
<dbReference type="InterPro" id="IPR005950">
    <property type="entry name" value="ModA"/>
</dbReference>
<dbReference type="GO" id="GO:0046872">
    <property type="term" value="F:metal ion binding"/>
    <property type="evidence" value="ECO:0007669"/>
    <property type="project" value="UniProtKB-KW"/>
</dbReference>
<dbReference type="GO" id="GO:0015689">
    <property type="term" value="P:molybdate ion transport"/>
    <property type="evidence" value="ECO:0007669"/>
    <property type="project" value="InterPro"/>
</dbReference>
<dbReference type="Proteomes" id="UP001152755">
    <property type="component" value="Unassembled WGS sequence"/>
</dbReference>
<accession>A0A9X4REV9</accession>
<dbReference type="AlphaFoldDB" id="A0A9X4REV9"/>
<feature type="binding site" evidence="4">
    <location>
        <position position="53"/>
    </location>
    <ligand>
        <name>molybdate</name>
        <dbReference type="ChEBI" id="CHEBI:36264"/>
    </ligand>
</feature>
<dbReference type="NCBIfam" id="TIGR01256">
    <property type="entry name" value="modA"/>
    <property type="match status" value="1"/>
</dbReference>
<reference evidence="6" key="1">
    <citation type="submission" date="2022-08" db="EMBL/GenBank/DDBJ databases">
        <title>Genome analysis of Corynebacteriales strain.</title>
        <authorList>
            <person name="Lee S.D."/>
        </authorList>
    </citation>
    <scope>NUCLEOTIDE SEQUENCE</scope>
    <source>
        <strain evidence="6">D3-21</strain>
    </source>
</reference>
<dbReference type="RefSeq" id="WP_332520143.1">
    <property type="nucleotide sequence ID" value="NZ_JANRHA010000009.1"/>
</dbReference>
<keyword evidence="3 5" id="KW-0732">Signal</keyword>
<feature type="binding site" evidence="4">
    <location>
        <position position="201"/>
    </location>
    <ligand>
        <name>molybdate</name>
        <dbReference type="ChEBI" id="CHEBI:36264"/>
    </ligand>
</feature>
<evidence type="ECO:0000256" key="2">
    <source>
        <dbReference type="ARBA" id="ARBA00022723"/>
    </source>
</evidence>
<dbReference type="SUPFAM" id="SSF53850">
    <property type="entry name" value="Periplasmic binding protein-like II"/>
    <property type="match status" value="1"/>
</dbReference>